<dbReference type="Pfam" id="PF00135">
    <property type="entry name" value="COesterase"/>
    <property type="match status" value="1"/>
</dbReference>
<keyword evidence="2" id="KW-0378">Hydrolase</keyword>
<dbReference type="GO" id="GO:0016787">
    <property type="term" value="F:hydrolase activity"/>
    <property type="evidence" value="ECO:0007669"/>
    <property type="project" value="UniProtKB-KW"/>
</dbReference>
<comment type="similarity">
    <text evidence="1">Belongs to the type-B carboxylesterase/lipase family.</text>
</comment>
<dbReference type="GeneID" id="73334912"/>
<dbReference type="GO" id="GO:0072686">
    <property type="term" value="C:mitotic spindle"/>
    <property type="evidence" value="ECO:0007669"/>
    <property type="project" value="InterPro"/>
</dbReference>
<evidence type="ECO:0000256" key="1">
    <source>
        <dbReference type="ARBA" id="ARBA00005964"/>
    </source>
</evidence>
<evidence type="ECO:0000313" key="6">
    <source>
        <dbReference type="Proteomes" id="UP000830671"/>
    </source>
</evidence>
<feature type="compositionally biased region" description="Low complexity" evidence="3">
    <location>
        <begin position="740"/>
        <end position="751"/>
    </location>
</feature>
<evidence type="ECO:0000259" key="4">
    <source>
        <dbReference type="Pfam" id="PF00135"/>
    </source>
</evidence>
<protein>
    <submittedName>
        <fullName evidence="5">Carboxylesterase</fullName>
    </submittedName>
</protein>
<feature type="compositionally biased region" description="Pro residues" evidence="3">
    <location>
        <begin position="850"/>
        <end position="866"/>
    </location>
</feature>
<feature type="compositionally biased region" description="Polar residues" evidence="3">
    <location>
        <begin position="1"/>
        <end position="22"/>
    </location>
</feature>
<dbReference type="InterPro" id="IPR013963">
    <property type="entry name" value="DASH_Dad2"/>
</dbReference>
<name>A0A9Q8SBW0_9PEZI</name>
<gene>
    <name evidence="5" type="ORF">CLUP02_00856</name>
</gene>
<feature type="region of interest" description="Disordered" evidence="3">
    <location>
        <begin position="725"/>
        <end position="756"/>
    </location>
</feature>
<feature type="compositionally biased region" description="Polar residues" evidence="3">
    <location>
        <begin position="809"/>
        <end position="835"/>
    </location>
</feature>
<dbReference type="SUPFAM" id="SSF53474">
    <property type="entry name" value="alpha/beta-Hydrolases"/>
    <property type="match status" value="1"/>
</dbReference>
<dbReference type="InterPro" id="IPR019826">
    <property type="entry name" value="Carboxylesterase_B_AS"/>
</dbReference>
<feature type="region of interest" description="Disordered" evidence="3">
    <location>
        <begin position="772"/>
        <end position="1053"/>
    </location>
</feature>
<dbReference type="InterPro" id="IPR050309">
    <property type="entry name" value="Type-B_Carboxylest/Lipase"/>
</dbReference>
<feature type="compositionally biased region" description="Polar residues" evidence="3">
    <location>
        <begin position="542"/>
        <end position="552"/>
    </location>
</feature>
<evidence type="ECO:0000313" key="5">
    <source>
        <dbReference type="EMBL" id="UQC74208.1"/>
    </source>
</evidence>
<proteinExistence type="inferred from homology"/>
<keyword evidence="6" id="KW-1185">Reference proteome</keyword>
<sequence>MSFPTRSLSTRLPGAGSQNASAGPSPMLVARIAEKKAELEHLKDLRDLSAAVAGQMEALEQKLSTLSDGTEAIAMVISNWHNVLRAINMASGRFELHATHMTVTDTEFAAQLAKPPPQEETLESEEPNMSLPQTLVRIPTEHAPTLQAQAENAAENAESSMAFKSEVPLVADHVGACAAACTTRLHEVPSQHALGSSLTLEPLSAATTLWHAQVLDGKLHLLASSSGSLMSALDWAGKLHSKSTNTNNHPNLGSLTRLTHATKREVPHPRDYPEALGKLVLRTRERGDLSSLPRFQFPAILVAVRLEVLLFYITLILRPIPTESAVYEVVFQPITPPYYTYPSWSQAKLLANPRQPTVSHVFRPICLSICLGSVVPCLGSGRNRRLSSIMGRLPRSNTVGHGFGILEDTSGPGTHASSDANGPHTFNNVAALEDCDTNSRQRTPEFIDALTDKLKELHIYSPKKNRADRSLLQPVRRRTRSSIDSKIFPTLQHIREEVEICDGNSSVTSTTQGPVLANLPQETKQDEGIPSSTETRAAVPTSPRQTSDSFEANGSNFCSEVLRAIGLEQQHLNTDPNIQKSIARHRSGQYDYVLSIPDPDGPTRRNNATSRREDVTLDYGCNVLVHTDRAEESLCSQRKPANAFKLLATPLIFDESSRSASHSSSGNDDKMAIAEPLVRLASPAPAGYESPVTKSAIDVSVVEQIHSKESSLDYVDHPKDRVVSFSSTDESIAPTEDVPRTPSRSTSTSSRSRIEDSVEAIDKLEEELEAINTRLATPSKSRRIQSVVDESTTTAPTRESPIRRPAPTLNRTQSVGAAAKRSSQVRANQRKSVNFDSDIPKGSPGKAPTTRPPVPRPTSLLPPKPPAKSTRAPTKPSFELPGEATARDIKARRDARLAQQAQEKAAAAVPQRTRSLKAPTKPNFELPGEAISRRKREEREARLKQQEEDERRRREFKASPIKARLGTATQPRETVASRARQNKGSEASDMESPSKRSSIMGTPRTLARTSSTRSPQTRGRGTSQSGTETQLSRATSTSTGSMSGKRSALSVEEIEQQKVKGREVFHRDNSYTQDKERERREREWNAKMAREQAAERSRQASREWREKQQRSKLAVLAAAAGQTMRGVWGNGIDCSAGKYNSEDTCLGTSVGAFTAYCRDENRLECNPGYGDNGGTARPASVPALAEHANDIPLGLVDSTEDKSKPAIEHISASILHNLIFDQRPTVRLDQGAFVGTTLSEPEFPRDVEVFLGVPYAKCQRLRRPEEPGHSGDSFDAAEYGPVCPTADPTYPADEEGCLNANVFRPAGAVVEGKKVPVLVYTHGGAFNFGRGGERNLAAFVSFSKRDVVAVSFNYRLGPLGFLPCGVAAGEVIANLGLMDQRALLEWVQRNIGRFGGDEGDVTVMGFSAGAHSLGHHLLSPPSRRLFHRAILESGAPTARSVLAATHPRHEAQFTRFLTHAGLSRLSSTPDEILPALRALPLEKILQASLATWSECAPSVQWPFQPSIEETSSSNNDNDSSSSSIIPLAPIKTWTSPTLLPPLPPLLTGFNTSEGTMFVPATASSPTALSDFFSALIPALSAADLATLETLYPPPSTYPPPPTASHGAQFRRLAQAYGHYGYIAPLLHSAHFASKKKSAGDAGAAPVWVYEYAAHADLAAANHGDHVPAATHDTNILTPHKTPGLLAVSDAMHAHWSSFATTSDPNAVDTSHDSPGPTSNDVSWPPFISPFGDTAADDYIPRPADDPTETRGKILVFGEGNDELMGRLGQRRRGTVARVRTLTEAEVRQFRFWWDRVGLSEGMGVVEEEGSKL</sequence>
<feature type="compositionally biased region" description="Basic and acidic residues" evidence="3">
    <location>
        <begin position="885"/>
        <end position="896"/>
    </location>
</feature>
<feature type="compositionally biased region" description="Polar residues" evidence="3">
    <location>
        <begin position="788"/>
        <end position="797"/>
    </location>
</feature>
<dbReference type="GO" id="GO:0042729">
    <property type="term" value="C:DASH complex"/>
    <property type="evidence" value="ECO:0007669"/>
    <property type="project" value="InterPro"/>
</dbReference>
<feature type="compositionally biased region" description="Polar residues" evidence="3">
    <location>
        <begin position="504"/>
        <end position="513"/>
    </location>
</feature>
<dbReference type="KEGG" id="clup:CLUP02_00856"/>
<reference evidence="5" key="1">
    <citation type="journal article" date="2021" name="Mol. Plant Microbe Interact.">
        <title>Complete Genome Sequence of the Plant-Pathogenic Fungus Colletotrichum lupini.</title>
        <authorList>
            <person name="Baroncelli R."/>
            <person name="Pensec F."/>
            <person name="Da Lio D."/>
            <person name="Boufleur T."/>
            <person name="Vicente I."/>
            <person name="Sarrocco S."/>
            <person name="Picot A."/>
            <person name="Baraldi E."/>
            <person name="Sukno S."/>
            <person name="Thon M."/>
            <person name="Le Floch G."/>
        </authorList>
    </citation>
    <scope>NUCLEOTIDE SEQUENCE</scope>
    <source>
        <strain evidence="5">IMI 504893</strain>
    </source>
</reference>
<feature type="region of interest" description="Disordered" evidence="3">
    <location>
        <begin position="1"/>
        <end position="24"/>
    </location>
</feature>
<dbReference type="Proteomes" id="UP000830671">
    <property type="component" value="Chromosome 1"/>
</dbReference>
<dbReference type="InterPro" id="IPR002018">
    <property type="entry name" value="CarbesteraseB"/>
</dbReference>
<feature type="domain" description="Carboxylesterase type B" evidence="4">
    <location>
        <begin position="1223"/>
        <end position="1726"/>
    </location>
</feature>
<dbReference type="Pfam" id="PF08654">
    <property type="entry name" value="DASH_Dad2"/>
    <property type="match status" value="1"/>
</dbReference>
<feature type="region of interest" description="Disordered" evidence="3">
    <location>
        <begin position="504"/>
        <end position="552"/>
    </location>
</feature>
<dbReference type="RefSeq" id="XP_049135859.1">
    <property type="nucleotide sequence ID" value="XM_049279902.1"/>
</dbReference>
<feature type="compositionally biased region" description="Low complexity" evidence="3">
    <location>
        <begin position="897"/>
        <end position="911"/>
    </location>
</feature>
<dbReference type="Gene3D" id="3.40.50.1820">
    <property type="entry name" value="alpha/beta hydrolase"/>
    <property type="match status" value="1"/>
</dbReference>
<dbReference type="GO" id="GO:0000278">
    <property type="term" value="P:mitotic cell cycle"/>
    <property type="evidence" value="ECO:0007669"/>
    <property type="project" value="InterPro"/>
</dbReference>
<dbReference type="EMBL" id="CP019471">
    <property type="protein sequence ID" value="UQC74208.1"/>
    <property type="molecule type" value="Genomic_DNA"/>
</dbReference>
<evidence type="ECO:0000256" key="2">
    <source>
        <dbReference type="ARBA" id="ARBA00022801"/>
    </source>
</evidence>
<evidence type="ECO:0000256" key="3">
    <source>
        <dbReference type="SAM" id="MobiDB-lite"/>
    </source>
</evidence>
<feature type="compositionally biased region" description="Basic and acidic residues" evidence="3">
    <location>
        <begin position="931"/>
        <end position="957"/>
    </location>
</feature>
<feature type="compositionally biased region" description="Polar residues" evidence="3">
    <location>
        <begin position="1007"/>
        <end position="1044"/>
    </location>
</feature>
<organism evidence="5 6">
    <name type="scientific">Colletotrichum lupini</name>
    <dbReference type="NCBI Taxonomy" id="145971"/>
    <lineage>
        <taxon>Eukaryota</taxon>
        <taxon>Fungi</taxon>
        <taxon>Dikarya</taxon>
        <taxon>Ascomycota</taxon>
        <taxon>Pezizomycotina</taxon>
        <taxon>Sordariomycetes</taxon>
        <taxon>Hypocreomycetidae</taxon>
        <taxon>Glomerellales</taxon>
        <taxon>Glomerellaceae</taxon>
        <taxon>Colletotrichum</taxon>
        <taxon>Colletotrichum acutatum species complex</taxon>
    </lineage>
</organism>
<feature type="region of interest" description="Disordered" evidence="3">
    <location>
        <begin position="1701"/>
        <end position="1722"/>
    </location>
</feature>
<dbReference type="PANTHER" id="PTHR11559">
    <property type="entry name" value="CARBOXYLESTERASE"/>
    <property type="match status" value="1"/>
</dbReference>
<accession>A0A9Q8SBW0</accession>
<dbReference type="PROSITE" id="PS00122">
    <property type="entry name" value="CARBOXYLESTERASE_B_1"/>
    <property type="match status" value="1"/>
</dbReference>
<dbReference type="InterPro" id="IPR029058">
    <property type="entry name" value="AB_hydrolase_fold"/>
</dbReference>